<dbReference type="AlphaFoldDB" id="A5E5D3"/>
<evidence type="ECO:0000313" key="3">
    <source>
        <dbReference type="Proteomes" id="UP000001996"/>
    </source>
</evidence>
<dbReference type="Pfam" id="PF21736">
    <property type="entry name" value="REC102"/>
    <property type="match status" value="1"/>
</dbReference>
<feature type="region of interest" description="Disordered" evidence="1">
    <location>
        <begin position="187"/>
        <end position="215"/>
    </location>
</feature>
<protein>
    <submittedName>
        <fullName evidence="2">Uncharacterized protein</fullName>
    </submittedName>
</protein>
<proteinExistence type="predicted"/>
<evidence type="ECO:0000256" key="1">
    <source>
        <dbReference type="SAM" id="MobiDB-lite"/>
    </source>
</evidence>
<gene>
    <name evidence="2" type="ORF">LELG_04822</name>
</gene>
<dbReference type="Proteomes" id="UP000001996">
    <property type="component" value="Unassembled WGS sequence"/>
</dbReference>
<dbReference type="InterPro" id="IPR048920">
    <property type="entry name" value="REC102"/>
</dbReference>
<organism evidence="2 3">
    <name type="scientific">Lodderomyces elongisporus (strain ATCC 11503 / CBS 2605 / JCM 1781 / NBRC 1676 / NRRL YB-4239)</name>
    <name type="common">Yeast</name>
    <name type="synonym">Saccharomyces elongisporus</name>
    <dbReference type="NCBI Taxonomy" id="379508"/>
    <lineage>
        <taxon>Eukaryota</taxon>
        <taxon>Fungi</taxon>
        <taxon>Dikarya</taxon>
        <taxon>Ascomycota</taxon>
        <taxon>Saccharomycotina</taxon>
        <taxon>Pichiomycetes</taxon>
        <taxon>Debaryomycetaceae</taxon>
        <taxon>Candida/Lodderomyces clade</taxon>
        <taxon>Lodderomyces</taxon>
    </lineage>
</organism>
<dbReference type="VEuPathDB" id="FungiDB:LELG_04822"/>
<feature type="compositionally biased region" description="Basic and acidic residues" evidence="1">
    <location>
        <begin position="188"/>
        <end position="200"/>
    </location>
</feature>
<dbReference type="HOGENOM" id="CLU_1199657_0_0_1"/>
<keyword evidence="3" id="KW-1185">Reference proteome</keyword>
<dbReference type="OrthoDB" id="4079109at2759"/>
<sequence length="275" mass="31956">MFLAIRKNEQYFKLSSGTNFHSCRSNNTVVLPAPTIYLNFKICLNNNQWTVLNYNGILQQVASRFITFWGMICYDTSIDISTDSEYSFTLVCKDQMYHSFALYTPIHQSHSVQQLSKIDISLQCLSRQEIRMQTILDAFDYLLVSWYLHMEQLYPCVFSIVGRKFIELNLFWSQRFGQILENEMCNHSNEKEKEKEKEKDEGEDEGEDDKDNNSNYCDELDLLVRLIKETRSKYTTSNLLQDGKPTTSILDLKKSRIGGRGVVGSYPVHLIDPEG</sequence>
<accession>A5E5D3</accession>
<evidence type="ECO:0000313" key="2">
    <source>
        <dbReference type="EMBL" id="EDK46641.1"/>
    </source>
</evidence>
<dbReference type="EMBL" id="CH981530">
    <property type="protein sequence ID" value="EDK46641.1"/>
    <property type="molecule type" value="Genomic_DNA"/>
</dbReference>
<name>A5E5D3_LODEL</name>
<reference evidence="2 3" key="1">
    <citation type="journal article" date="2009" name="Nature">
        <title>Evolution of pathogenicity and sexual reproduction in eight Candida genomes.</title>
        <authorList>
            <person name="Butler G."/>
            <person name="Rasmussen M.D."/>
            <person name="Lin M.F."/>
            <person name="Santos M.A."/>
            <person name="Sakthikumar S."/>
            <person name="Munro C.A."/>
            <person name="Rheinbay E."/>
            <person name="Grabherr M."/>
            <person name="Forche A."/>
            <person name="Reedy J.L."/>
            <person name="Agrafioti I."/>
            <person name="Arnaud M.B."/>
            <person name="Bates S."/>
            <person name="Brown A.J."/>
            <person name="Brunke S."/>
            <person name="Costanzo M.C."/>
            <person name="Fitzpatrick D.A."/>
            <person name="de Groot P.W."/>
            <person name="Harris D."/>
            <person name="Hoyer L.L."/>
            <person name="Hube B."/>
            <person name="Klis F.M."/>
            <person name="Kodira C."/>
            <person name="Lennard N."/>
            <person name="Logue M.E."/>
            <person name="Martin R."/>
            <person name="Neiman A.M."/>
            <person name="Nikolaou E."/>
            <person name="Quail M.A."/>
            <person name="Quinn J."/>
            <person name="Santos M.C."/>
            <person name="Schmitzberger F.F."/>
            <person name="Sherlock G."/>
            <person name="Shah P."/>
            <person name="Silverstein K.A."/>
            <person name="Skrzypek M.S."/>
            <person name="Soll D."/>
            <person name="Staggs R."/>
            <person name="Stansfield I."/>
            <person name="Stumpf M.P."/>
            <person name="Sudbery P.E."/>
            <person name="Srikantha T."/>
            <person name="Zeng Q."/>
            <person name="Berman J."/>
            <person name="Berriman M."/>
            <person name="Heitman J."/>
            <person name="Gow N.A."/>
            <person name="Lorenz M.C."/>
            <person name="Birren B.W."/>
            <person name="Kellis M."/>
            <person name="Cuomo C.A."/>
        </authorList>
    </citation>
    <scope>NUCLEOTIDE SEQUENCE [LARGE SCALE GENOMIC DNA]</scope>
    <source>
        <strain evidence="3">ATCC 11503 / BCRC 21390 / CBS 2605 / JCM 1781 / NBRC 1676 / NRRL YB-4239</strain>
    </source>
</reference>
<dbReference type="InParanoid" id="A5E5D3"/>
<feature type="compositionally biased region" description="Acidic residues" evidence="1">
    <location>
        <begin position="201"/>
        <end position="210"/>
    </location>
</feature>